<evidence type="ECO:0000256" key="3">
    <source>
        <dbReference type="HAMAP-Rule" id="MF_02071"/>
    </source>
</evidence>
<dbReference type="GO" id="GO:0000270">
    <property type="term" value="P:peptidoglycan metabolic process"/>
    <property type="evidence" value="ECO:0007669"/>
    <property type="project" value="UniProtKB-UniRule"/>
</dbReference>
<organism evidence="7 8">
    <name type="scientific">Rhodovastum atsumiense</name>
    <dbReference type="NCBI Taxonomy" id="504468"/>
    <lineage>
        <taxon>Bacteria</taxon>
        <taxon>Pseudomonadati</taxon>
        <taxon>Pseudomonadota</taxon>
        <taxon>Alphaproteobacteria</taxon>
        <taxon>Acetobacterales</taxon>
        <taxon>Acetobacteraceae</taxon>
        <taxon>Rhodovastum</taxon>
    </lineage>
</organism>
<evidence type="ECO:0000256" key="1">
    <source>
        <dbReference type="ARBA" id="ARBA00023239"/>
    </source>
</evidence>
<dbReference type="InterPro" id="IPR012997">
    <property type="entry name" value="RplA"/>
</dbReference>
<dbReference type="Pfam" id="PF03330">
    <property type="entry name" value="DPBB_1"/>
    <property type="match status" value="1"/>
</dbReference>
<dbReference type="NCBIfam" id="TIGR00413">
    <property type="entry name" value="rlpA"/>
    <property type="match status" value="1"/>
</dbReference>
<keyword evidence="1 3" id="KW-0456">Lyase</keyword>
<dbReference type="PANTHER" id="PTHR34183">
    <property type="entry name" value="ENDOLYTIC PEPTIDOGLYCAN TRANSGLYCOSYLASE RLPA"/>
    <property type="match status" value="1"/>
</dbReference>
<feature type="domain" description="RlpA-like protein double-psi beta-barrel" evidence="6">
    <location>
        <begin position="51"/>
        <end position="138"/>
    </location>
</feature>
<dbReference type="PANTHER" id="PTHR34183:SF8">
    <property type="entry name" value="ENDOLYTIC PEPTIDOGLYCAN TRANSGLYCOSYLASE RLPA-RELATED"/>
    <property type="match status" value="1"/>
</dbReference>
<protein>
    <recommendedName>
        <fullName evidence="3">Endolytic peptidoglycan transglycosylase RlpA</fullName>
        <ecNumber evidence="3">4.2.2.-</ecNumber>
    </recommendedName>
</protein>
<feature type="compositionally biased region" description="Low complexity" evidence="5">
    <location>
        <begin position="154"/>
        <end position="177"/>
    </location>
</feature>
<dbReference type="InterPro" id="IPR009009">
    <property type="entry name" value="RlpA-like_DPBB"/>
</dbReference>
<dbReference type="InterPro" id="IPR036908">
    <property type="entry name" value="RlpA-like_sf"/>
</dbReference>
<evidence type="ECO:0000259" key="6">
    <source>
        <dbReference type="Pfam" id="PF03330"/>
    </source>
</evidence>
<proteinExistence type="inferred from homology"/>
<comment type="function">
    <text evidence="3">Lytic transglycosylase with a strong preference for naked glycan strands that lack stem peptides.</text>
</comment>
<dbReference type="AlphaFoldDB" id="A0A5M6IX99"/>
<feature type="region of interest" description="Disordered" evidence="5">
    <location>
        <begin position="1"/>
        <end position="55"/>
    </location>
</feature>
<dbReference type="Proteomes" id="UP000325255">
    <property type="component" value="Unassembled WGS sequence"/>
</dbReference>
<dbReference type="OrthoDB" id="9779128at2"/>
<dbReference type="HAMAP" id="MF_02071">
    <property type="entry name" value="RlpA"/>
    <property type="match status" value="1"/>
</dbReference>
<evidence type="ECO:0000256" key="2">
    <source>
        <dbReference type="ARBA" id="ARBA00023316"/>
    </source>
</evidence>
<feature type="compositionally biased region" description="Basic and acidic residues" evidence="5">
    <location>
        <begin position="37"/>
        <end position="47"/>
    </location>
</feature>
<reference evidence="7 8" key="1">
    <citation type="submission" date="2019-09" db="EMBL/GenBank/DDBJ databases">
        <title>Genome sequence of Rhodovastum atsumiense, a diverse member of the Acetobacteraceae family of non-sulfur purple photosynthetic bacteria.</title>
        <authorList>
            <person name="Meyer T."/>
            <person name="Kyndt J."/>
        </authorList>
    </citation>
    <scope>NUCLEOTIDE SEQUENCE [LARGE SCALE GENOMIC DNA]</scope>
    <source>
        <strain evidence="7 8">DSM 21279</strain>
    </source>
</reference>
<accession>A0A5M6IX99</accession>
<dbReference type="SUPFAM" id="SSF50685">
    <property type="entry name" value="Barwin-like endoglucanases"/>
    <property type="match status" value="1"/>
</dbReference>
<evidence type="ECO:0000313" key="7">
    <source>
        <dbReference type="EMBL" id="KAA5612964.1"/>
    </source>
</evidence>
<keyword evidence="2 3" id="KW-0961">Cell wall biogenesis/degradation</keyword>
<evidence type="ECO:0000313" key="8">
    <source>
        <dbReference type="Proteomes" id="UP000325255"/>
    </source>
</evidence>
<keyword evidence="8" id="KW-1185">Reference proteome</keyword>
<gene>
    <name evidence="3" type="primary">rlpA</name>
    <name evidence="7" type="ORF">F1189_07860</name>
</gene>
<dbReference type="EMBL" id="VWPK01000009">
    <property type="protein sequence ID" value="KAA5612964.1"/>
    <property type="molecule type" value="Genomic_DNA"/>
</dbReference>
<dbReference type="EC" id="4.2.2.-" evidence="3"/>
<comment type="caution">
    <text evidence="7">The sequence shown here is derived from an EMBL/GenBank/DDBJ whole genome shotgun (WGS) entry which is preliminary data.</text>
</comment>
<feature type="region of interest" description="Disordered" evidence="5">
    <location>
        <begin position="146"/>
        <end position="185"/>
    </location>
</feature>
<name>A0A5M6IX99_9PROT</name>
<evidence type="ECO:0000256" key="5">
    <source>
        <dbReference type="SAM" id="MobiDB-lite"/>
    </source>
</evidence>
<dbReference type="Gene3D" id="2.40.40.10">
    <property type="entry name" value="RlpA-like domain"/>
    <property type="match status" value="1"/>
</dbReference>
<dbReference type="GO" id="GO:0008932">
    <property type="term" value="F:lytic endotransglycosylase activity"/>
    <property type="evidence" value="ECO:0007669"/>
    <property type="project" value="UniProtKB-UniRule"/>
</dbReference>
<comment type="similarity">
    <text evidence="3 4">Belongs to the RlpA family.</text>
</comment>
<dbReference type="CDD" id="cd22268">
    <property type="entry name" value="DPBB_RlpA-like"/>
    <property type="match status" value="1"/>
</dbReference>
<dbReference type="GO" id="GO:0071555">
    <property type="term" value="P:cell wall organization"/>
    <property type="evidence" value="ECO:0007669"/>
    <property type="project" value="UniProtKB-KW"/>
</dbReference>
<sequence length="185" mass="19194">MALALPVAAHAEPELSDGPALREARKLAEQPPVAEPPGRRPPIDHSGRKLRGKASFYGEEFRGRKMANGKRFNPDSTVAASKSLPLGTVAKVTNLKTGKSAMVRIEDRGPYAQGRVVDLTPKTAKKLDMIGDGVVPVVVAPVAVPQRSGGAKAGAGAAEVPASTATEALQQAAAAAPPEEPQARR</sequence>
<dbReference type="InterPro" id="IPR034718">
    <property type="entry name" value="RlpA"/>
</dbReference>
<evidence type="ECO:0000256" key="4">
    <source>
        <dbReference type="RuleBase" id="RU003495"/>
    </source>
</evidence>